<feature type="signal peptide" evidence="6">
    <location>
        <begin position="1"/>
        <end position="37"/>
    </location>
</feature>
<evidence type="ECO:0000256" key="5">
    <source>
        <dbReference type="SAM" id="MobiDB-lite"/>
    </source>
</evidence>
<comment type="caution">
    <text evidence="8">The sequence shown here is derived from an EMBL/GenBank/DDBJ whole genome shotgun (WGS) entry which is preliminary data.</text>
</comment>
<dbReference type="InterPro" id="IPR046449">
    <property type="entry name" value="DEGP_PDZ_sf"/>
</dbReference>
<dbReference type="Proteomes" id="UP000019335">
    <property type="component" value="Chromosome 18"/>
</dbReference>
<evidence type="ECO:0000256" key="6">
    <source>
        <dbReference type="SAM" id="SignalP"/>
    </source>
</evidence>
<dbReference type="InterPro" id="IPR001940">
    <property type="entry name" value="Peptidase_S1C"/>
</dbReference>
<feature type="region of interest" description="Disordered" evidence="5">
    <location>
        <begin position="97"/>
        <end position="153"/>
    </location>
</feature>
<feature type="compositionally biased region" description="Low complexity" evidence="5">
    <location>
        <begin position="97"/>
        <end position="107"/>
    </location>
</feature>
<dbReference type="InterPro" id="IPR041517">
    <property type="entry name" value="DEGP_PDZ"/>
</dbReference>
<gene>
    <name evidence="8" type="ORF">Naga_100334g4</name>
</gene>
<feature type="region of interest" description="Disordered" evidence="5">
    <location>
        <begin position="632"/>
        <end position="657"/>
    </location>
</feature>
<dbReference type="OrthoDB" id="4217619at2759"/>
<comment type="similarity">
    <text evidence="1">Belongs to the peptidase S1C family.</text>
</comment>
<dbReference type="AlphaFoldDB" id="W7T9P6"/>
<name>W7T9P6_9STRA</name>
<dbReference type="GO" id="GO:0004252">
    <property type="term" value="F:serine-type endopeptidase activity"/>
    <property type="evidence" value="ECO:0007669"/>
    <property type="project" value="InterPro"/>
</dbReference>
<organism evidence="8 9">
    <name type="scientific">Nannochloropsis gaditana</name>
    <dbReference type="NCBI Taxonomy" id="72520"/>
    <lineage>
        <taxon>Eukaryota</taxon>
        <taxon>Sar</taxon>
        <taxon>Stramenopiles</taxon>
        <taxon>Ochrophyta</taxon>
        <taxon>Eustigmatophyceae</taxon>
        <taxon>Eustigmatales</taxon>
        <taxon>Monodopsidaceae</taxon>
        <taxon>Nannochloropsis</taxon>
    </lineage>
</organism>
<feature type="domain" description="Protease Do-like PDZ" evidence="7">
    <location>
        <begin position="495"/>
        <end position="623"/>
    </location>
</feature>
<dbReference type="Gene3D" id="3.20.190.20">
    <property type="match status" value="1"/>
</dbReference>
<keyword evidence="3" id="KW-0378">Hydrolase</keyword>
<dbReference type="InterPro" id="IPR036034">
    <property type="entry name" value="PDZ_sf"/>
</dbReference>
<dbReference type="GO" id="GO:0006508">
    <property type="term" value="P:proteolysis"/>
    <property type="evidence" value="ECO:0007669"/>
    <property type="project" value="UniProtKB-KW"/>
</dbReference>
<keyword evidence="4" id="KW-0720">Serine protease</keyword>
<sequence>MSARSIRENSLTAAKMGGLAALLMMLLVAVAPPPGLAFFQPAGLISSRLQSIAPPPPTSPPNACPGTKTSYFLPSFPSLTVFGAIKGRATRTSLYAAAPASPASSSSGNAGRDEDEEGSFPDESDSPTPSSPDTWRSNGGEALPPTKHTTQIDLTGIPGQVMGSIFKLKVTSCPPLFRRPWSRQPTSTSFSTAWAFDVKEKLLLTNSHCVADAVVINVKKPGNADLFKAEVLGKSDHSDLALIRVPDEVFWEGVEAIRMEAGDVQLGELVTVVGYPRGGEKICLTKGIVSRLHFNGEYLAIQIDAAINPGNSGGPVLNERGDCVGIAYRKRVDRGSENIGYIIPVEVVHHFLEDFRRHGQDMGACLQGFELQDLTNAALRESVAGNHTGCLVIEVAAWTNAAAHLQKGDVVLSIDGHKLQNDKTVPFKDLDYINFEFLMSYHFVGDMMRVEVLRKEPVVEGEDGAALPPANTFHKLNLTWEMQKRHPILPSRPQKQSFLMVGGLLFLPLSWEILDPDRSTRALRSFCESVRRISADEEVVVLSEIFPHPINDGYFPPRLTRVLTFNDVPVRNLSHLTTMIEDCTEDWMRFKVDSNLQQMIVLDARENAVWNATQEICEIYSVPYYKPLPARKEGEEGGESELPLWQRSHAKGEGTKW</sequence>
<evidence type="ECO:0000256" key="2">
    <source>
        <dbReference type="ARBA" id="ARBA00022670"/>
    </source>
</evidence>
<keyword evidence="2 8" id="KW-0645">Protease</keyword>
<evidence type="ECO:0000313" key="8">
    <source>
        <dbReference type="EMBL" id="EWM23097.1"/>
    </source>
</evidence>
<dbReference type="Pfam" id="PF17815">
    <property type="entry name" value="PDZ_3"/>
    <property type="match status" value="1"/>
</dbReference>
<feature type="chain" id="PRO_5004900652" evidence="6">
    <location>
        <begin position="38"/>
        <end position="657"/>
    </location>
</feature>
<evidence type="ECO:0000313" key="9">
    <source>
        <dbReference type="Proteomes" id="UP000019335"/>
    </source>
</evidence>
<dbReference type="SUPFAM" id="SSF50494">
    <property type="entry name" value="Trypsin-like serine proteases"/>
    <property type="match status" value="1"/>
</dbReference>
<dbReference type="Pfam" id="PF13365">
    <property type="entry name" value="Trypsin_2"/>
    <property type="match status" value="1"/>
</dbReference>
<dbReference type="PANTHER" id="PTHR45980:SF18">
    <property type="entry name" value="PROTEASE DO-LIKE 9"/>
    <property type="match status" value="1"/>
</dbReference>
<keyword evidence="6" id="KW-0732">Signal</keyword>
<keyword evidence="9" id="KW-1185">Reference proteome</keyword>
<dbReference type="EMBL" id="AZIL01001835">
    <property type="protein sequence ID" value="EWM23097.1"/>
    <property type="molecule type" value="Genomic_DNA"/>
</dbReference>
<dbReference type="PANTHER" id="PTHR45980">
    <property type="match status" value="1"/>
</dbReference>
<feature type="compositionally biased region" description="Acidic residues" evidence="5">
    <location>
        <begin position="113"/>
        <end position="125"/>
    </location>
</feature>
<dbReference type="SUPFAM" id="SSF50156">
    <property type="entry name" value="PDZ domain-like"/>
    <property type="match status" value="1"/>
</dbReference>
<evidence type="ECO:0000259" key="7">
    <source>
        <dbReference type="Pfam" id="PF17815"/>
    </source>
</evidence>
<protein>
    <submittedName>
        <fullName evidence="8">Protease do-like 2</fullName>
    </submittedName>
</protein>
<dbReference type="Gene3D" id="2.40.10.120">
    <property type="match status" value="1"/>
</dbReference>
<dbReference type="Gene3D" id="2.30.42.10">
    <property type="match status" value="1"/>
</dbReference>
<proteinExistence type="inferred from homology"/>
<evidence type="ECO:0000256" key="4">
    <source>
        <dbReference type="ARBA" id="ARBA00022825"/>
    </source>
</evidence>
<accession>W7T9P6</accession>
<evidence type="ECO:0000256" key="3">
    <source>
        <dbReference type="ARBA" id="ARBA00022801"/>
    </source>
</evidence>
<evidence type="ECO:0000256" key="1">
    <source>
        <dbReference type="ARBA" id="ARBA00010541"/>
    </source>
</evidence>
<dbReference type="PRINTS" id="PR00834">
    <property type="entry name" value="PROTEASES2C"/>
</dbReference>
<reference evidence="8 9" key="1">
    <citation type="journal article" date="2014" name="Mol. Plant">
        <title>Chromosome Scale Genome Assembly and Transcriptome Profiling of Nannochloropsis gaditana in Nitrogen Depletion.</title>
        <authorList>
            <person name="Corteggiani Carpinelli E."/>
            <person name="Telatin A."/>
            <person name="Vitulo N."/>
            <person name="Forcato C."/>
            <person name="D'Angelo M."/>
            <person name="Schiavon R."/>
            <person name="Vezzi A."/>
            <person name="Giacometti G.M."/>
            <person name="Morosinotto T."/>
            <person name="Valle G."/>
        </authorList>
    </citation>
    <scope>NUCLEOTIDE SEQUENCE [LARGE SCALE GENOMIC DNA]</scope>
    <source>
        <strain evidence="8 9">B-31</strain>
    </source>
</reference>
<dbReference type="InterPro" id="IPR009003">
    <property type="entry name" value="Peptidase_S1_PA"/>
</dbReference>